<reference evidence="1 2" key="1">
    <citation type="submission" date="2020-05" db="EMBL/GenBank/DDBJ databases">
        <title>Whole genome shotgun sequence of Streptomyces microflavus NBRC 13062.</title>
        <authorList>
            <person name="Komaki H."/>
            <person name="Tamura T."/>
        </authorList>
    </citation>
    <scope>NUCLEOTIDE SEQUENCE [LARGE SCALE GENOMIC DNA]</scope>
    <source>
        <strain evidence="1 2">NBRC 13062</strain>
    </source>
</reference>
<dbReference type="EMBL" id="BLWD01000001">
    <property type="protein sequence ID" value="GFN02323.1"/>
    <property type="molecule type" value="Genomic_DNA"/>
</dbReference>
<evidence type="ECO:0000313" key="2">
    <source>
        <dbReference type="Proteomes" id="UP000498740"/>
    </source>
</evidence>
<dbReference type="Proteomes" id="UP000498740">
    <property type="component" value="Unassembled WGS sequence"/>
</dbReference>
<dbReference type="RefSeq" id="WP_190167875.1">
    <property type="nucleotide sequence ID" value="NZ_BMUG01000018.1"/>
</dbReference>
<gene>
    <name evidence="1" type="ORF">Smic_08790</name>
</gene>
<accession>A0A7J0CIL2</accession>
<sequence length="58" mass="6163">MNYGKRRLLKAGIPAASIAAAPGVTLWTGGTQQEGDNGQTGWQEAVVERGRTVMSFDL</sequence>
<protein>
    <submittedName>
        <fullName evidence="1">Uncharacterized protein</fullName>
    </submittedName>
</protein>
<dbReference type="AlphaFoldDB" id="A0A7J0CIL2"/>
<proteinExistence type="predicted"/>
<name>A0A7J0CIL2_STRMI</name>
<comment type="caution">
    <text evidence="1">The sequence shown here is derived from an EMBL/GenBank/DDBJ whole genome shotgun (WGS) entry which is preliminary data.</text>
</comment>
<evidence type="ECO:0000313" key="1">
    <source>
        <dbReference type="EMBL" id="GFN02323.1"/>
    </source>
</evidence>
<organism evidence="1 2">
    <name type="scientific">Streptomyces microflavus</name>
    <name type="common">Streptomyces lipmanii</name>
    <dbReference type="NCBI Taxonomy" id="1919"/>
    <lineage>
        <taxon>Bacteria</taxon>
        <taxon>Bacillati</taxon>
        <taxon>Actinomycetota</taxon>
        <taxon>Actinomycetes</taxon>
        <taxon>Kitasatosporales</taxon>
        <taxon>Streptomycetaceae</taxon>
        <taxon>Streptomyces</taxon>
    </lineage>
</organism>